<dbReference type="AlphaFoldDB" id="A0A6J4MF91"/>
<protein>
    <submittedName>
        <fullName evidence="1">Uncharacterized protein</fullName>
    </submittedName>
</protein>
<dbReference type="Pfam" id="PF21851">
    <property type="entry name" value="DUF6910"/>
    <property type="match status" value="1"/>
</dbReference>
<proteinExistence type="predicted"/>
<dbReference type="InterPro" id="IPR053852">
    <property type="entry name" value="DUF6910"/>
</dbReference>
<evidence type="ECO:0000313" key="1">
    <source>
        <dbReference type="EMBL" id="CAA9356083.1"/>
    </source>
</evidence>
<accession>A0A6J4MF91</accession>
<name>A0A6J4MF91_9ACTN</name>
<reference evidence="1" key="1">
    <citation type="submission" date="2020-02" db="EMBL/GenBank/DDBJ databases">
        <authorList>
            <person name="Meier V. D."/>
        </authorList>
    </citation>
    <scope>NUCLEOTIDE SEQUENCE</scope>
    <source>
        <strain evidence="1">AVDCRST_MAG16</strain>
    </source>
</reference>
<organism evidence="1">
    <name type="scientific">uncultured Frankineae bacterium</name>
    <dbReference type="NCBI Taxonomy" id="437475"/>
    <lineage>
        <taxon>Bacteria</taxon>
        <taxon>Bacillati</taxon>
        <taxon>Actinomycetota</taxon>
        <taxon>Actinomycetes</taxon>
        <taxon>Frankiales</taxon>
        <taxon>environmental samples</taxon>
    </lineage>
</organism>
<gene>
    <name evidence="1" type="ORF">AVDCRST_MAG16-2667</name>
</gene>
<dbReference type="EMBL" id="CADCUE010000253">
    <property type="protein sequence ID" value="CAA9356083.1"/>
    <property type="molecule type" value="Genomic_DNA"/>
</dbReference>
<sequence length="297" mass="30856">MQLQTEVLSATVLRFDDGAPVRAASAVAAYEGGWLVVQDDATHGAWWRGDALSRVRVFPPVEGLDAFSAAEGTKHLKPDLEAALPVPGGAVLLLGSGSTPRRMRAALLQGPGSPVRTADLTPVYAAVSSALGLDPELLNLEGACLVGPSLRWFHRGAADVPSASVDVPLDALLACFDEPREVQVGSPRTYDLGTVDGVPLAVTDALALPDGTVLVSTAAEDTPNAYDDGPVIGAALALLDDDGVRASARLPELRGEVQKVEGLAPRHTRADGLEVLAVVDADDPELPSTALVVDIRF</sequence>